<accession>A0A7M5TQU5</accession>
<dbReference type="Gene3D" id="2.60.220.50">
    <property type="match status" value="1"/>
</dbReference>
<dbReference type="InterPro" id="IPR003644">
    <property type="entry name" value="Calx_beta"/>
</dbReference>
<dbReference type="SUPFAM" id="SSF141072">
    <property type="entry name" value="CalX-like"/>
    <property type="match status" value="38"/>
</dbReference>
<feature type="region of interest" description="Disordered" evidence="11">
    <location>
        <begin position="6057"/>
        <end position="6079"/>
    </location>
</feature>
<keyword evidence="6 12" id="KW-1133">Transmembrane helix</keyword>
<evidence type="ECO:0000256" key="1">
    <source>
        <dbReference type="ARBA" id="ARBA00004141"/>
    </source>
</evidence>
<feature type="domain" description="GAIN-B" evidence="14">
    <location>
        <begin position="5486"/>
        <end position="5642"/>
    </location>
</feature>
<evidence type="ECO:0000256" key="7">
    <source>
        <dbReference type="ARBA" id="ARBA00023136"/>
    </source>
</evidence>
<evidence type="ECO:0000256" key="11">
    <source>
        <dbReference type="SAM" id="MobiDB-lite"/>
    </source>
</evidence>
<dbReference type="PROSITE" id="PS50261">
    <property type="entry name" value="G_PROTEIN_RECEP_F2_4"/>
    <property type="match status" value="1"/>
</dbReference>
<proteinExistence type="predicted"/>
<keyword evidence="3 13" id="KW-0732">Signal</keyword>
<dbReference type="InterPro" id="IPR000203">
    <property type="entry name" value="GPS"/>
</dbReference>
<feature type="transmembrane region" description="Helical" evidence="12">
    <location>
        <begin position="5720"/>
        <end position="5742"/>
    </location>
</feature>
<dbReference type="GO" id="GO:0071277">
    <property type="term" value="P:cellular response to calcium ion"/>
    <property type="evidence" value="ECO:0007669"/>
    <property type="project" value="TreeGrafter"/>
</dbReference>
<feature type="transmembrane region" description="Helical" evidence="12">
    <location>
        <begin position="5801"/>
        <end position="5823"/>
    </location>
</feature>
<dbReference type="GO" id="GO:0001965">
    <property type="term" value="F:G-protein alpha-subunit binding"/>
    <property type="evidence" value="ECO:0007669"/>
    <property type="project" value="TreeGrafter"/>
</dbReference>
<dbReference type="Proteomes" id="UP000594262">
    <property type="component" value="Unplaced"/>
</dbReference>
<dbReference type="InterPro" id="IPR002126">
    <property type="entry name" value="Cadherin-like_dom"/>
</dbReference>
<dbReference type="GO" id="GO:0005737">
    <property type="term" value="C:cytoplasm"/>
    <property type="evidence" value="ECO:0007669"/>
    <property type="project" value="TreeGrafter"/>
</dbReference>
<dbReference type="Pfam" id="PF03160">
    <property type="entry name" value="Calx-beta"/>
    <property type="match status" value="32"/>
</dbReference>
<evidence type="ECO:0000259" key="15">
    <source>
        <dbReference type="PROSITE" id="PS50261"/>
    </source>
</evidence>
<feature type="signal peptide" evidence="13">
    <location>
        <begin position="1"/>
        <end position="28"/>
    </location>
</feature>
<dbReference type="Gene3D" id="1.20.1070.10">
    <property type="entry name" value="Rhodopsin 7-helix transmembrane proteins"/>
    <property type="match status" value="1"/>
</dbReference>
<evidence type="ECO:0000259" key="14">
    <source>
        <dbReference type="PROSITE" id="PS50221"/>
    </source>
</evidence>
<evidence type="ECO:0000256" key="10">
    <source>
        <dbReference type="PROSITE-ProRule" id="PRU00043"/>
    </source>
</evidence>
<dbReference type="InterPro" id="IPR026919">
    <property type="entry name" value="ADGRV1"/>
</dbReference>
<keyword evidence="5 10" id="KW-0106">Calcium</keyword>
<feature type="transmembrane region" description="Helical" evidence="12">
    <location>
        <begin position="5877"/>
        <end position="5898"/>
    </location>
</feature>
<reference evidence="17" key="1">
    <citation type="submission" date="2021-01" db="UniProtKB">
        <authorList>
            <consortium name="EnsemblMetazoa"/>
        </authorList>
    </citation>
    <scope>IDENTIFICATION</scope>
</reference>
<dbReference type="InterPro" id="IPR000832">
    <property type="entry name" value="GPCR_2_secretin-like"/>
</dbReference>
<keyword evidence="18" id="KW-1185">Reference proteome</keyword>
<dbReference type="Pfam" id="PF13385">
    <property type="entry name" value="Laminin_G_3"/>
    <property type="match status" value="1"/>
</dbReference>
<feature type="transmembrane region" description="Helical" evidence="12">
    <location>
        <begin position="5679"/>
        <end position="5700"/>
    </location>
</feature>
<dbReference type="GO" id="GO:0007166">
    <property type="term" value="P:cell surface receptor signaling pathway"/>
    <property type="evidence" value="ECO:0007669"/>
    <property type="project" value="InterPro"/>
</dbReference>
<dbReference type="InterPro" id="IPR046338">
    <property type="entry name" value="GAIN_dom_sf"/>
</dbReference>
<feature type="compositionally biased region" description="Acidic residues" evidence="11">
    <location>
        <begin position="6059"/>
        <end position="6071"/>
    </location>
</feature>
<evidence type="ECO:0000313" key="18">
    <source>
        <dbReference type="Proteomes" id="UP000594262"/>
    </source>
</evidence>
<keyword evidence="8" id="KW-1015">Disulfide bond</keyword>
<keyword evidence="7 12" id="KW-0472">Membrane</keyword>
<keyword evidence="9" id="KW-0424">Laminin EGF-like domain</keyword>
<evidence type="ECO:0000259" key="16">
    <source>
        <dbReference type="PROSITE" id="PS50268"/>
    </source>
</evidence>
<dbReference type="SMART" id="SM00237">
    <property type="entry name" value="Calx_beta"/>
    <property type="match status" value="18"/>
</dbReference>
<dbReference type="PANTHER" id="PTHR46682:SF1">
    <property type="entry name" value="ADHESION G-PROTEIN COUPLED RECEPTOR V1"/>
    <property type="match status" value="1"/>
</dbReference>
<evidence type="ECO:0000256" key="13">
    <source>
        <dbReference type="SAM" id="SignalP"/>
    </source>
</evidence>
<dbReference type="OrthoDB" id="6021847at2759"/>
<feature type="transmembrane region" description="Helical" evidence="12">
    <location>
        <begin position="5754"/>
        <end position="5777"/>
    </location>
</feature>
<feature type="transmembrane region" description="Helical" evidence="12">
    <location>
        <begin position="5851"/>
        <end position="5871"/>
    </location>
</feature>
<evidence type="ECO:0000256" key="12">
    <source>
        <dbReference type="SAM" id="Phobius"/>
    </source>
</evidence>
<evidence type="ECO:0000256" key="4">
    <source>
        <dbReference type="ARBA" id="ARBA00022737"/>
    </source>
</evidence>
<evidence type="ECO:0000256" key="5">
    <source>
        <dbReference type="ARBA" id="ARBA00022837"/>
    </source>
</evidence>
<comment type="subcellular location">
    <subcellularLocation>
        <location evidence="1">Membrane</location>
        <topology evidence="1">Multi-pass membrane protein</topology>
    </subcellularLocation>
</comment>
<keyword evidence="2 12" id="KW-0812">Transmembrane</keyword>
<sequence length="6095" mass="677055">MNNVINLLNSISLVTLILLTTQIGRFQCQSYLNFTQQHYYVEERNEEVKIEIERSGDLTTRIFFICKLEASASQDFQSIKAPSSIEPNSDNGECSFIINDDQLPEGNETFVVFIELRAGQDVSMGSANETKITILLSDDPYGYIGFVIPGQQILVEEPVNGQHSVYINLTRYGGDIGDVGIFWQVTQTMDHLHPDLQPANGSVLFTNGQSQNAIHIQIQPDDIPEPTEIFTIRLTGAYGGAKLLTNATEVEIRINENDAPIRFQSAAITFQEAETKQITITRGLRNGQRIGSIDNIASVRYRTRDGTAKEGVDYTPASDLISFERGHTHREISIQVLKDSAPELQEQFTIELYQPSDNVILSDPQIMTVYIVKNGDPHGIVDFNKTHIQNNTIILDEDDDLNYKQTIALSRTQGHFGNITVSWGLEPFDNSSDPATIFHSVEGDIDFKNSEIEAEIDIELIRNAIPSEALQYKLRLLSIEGGGRLQMQDDGGLPSLDVIIKDSDDVYGIVEFDDTPPNVIMSSTPRRFELQVRRNAGNRKQITVDYQVYYFTPGSSMPPLQPPVNNAQGRLTFNENQQTNSLSVEIRNDAFLQQSSYFLVTLLNPTLNADPIIPASSPIIGQNKHQYVNISENLANGEIGFYDSPISLTVNEPRTVELLLMRDGTQNEATMFWMAESDNELFTSQDMERMQGTIYFPQGVNNVSMSIGILDDQTPELDETFQIVLYNVSGRNEKLRNGATRASITIRSNDRPGGMFQFSSIKHIYMEETDSNVVAVERIGGDLTKETVNAQILNGESDFNSPSQSMVFNVGDEKKSFYLFPVDDDLPEPAETFKVVLTSSNGAHISINSTFNVTLRASDDPNGVVSFANTPTNINQQDYERKGAQNDVSFQLSREAGLFGQIVVHWKVESQSPTINTTEQIHPTEGEVLIDDNIKSESITLTIISDKHPEKDQLYTIRLTNITGGARLIEPRSATLTILANDYPVTLSPSILNINEGQTARFEVILKKAFTADVVVTISATPDTALESDFNAPESNITIKAGQTRAPYLVQITDDDIPELMERFRIHLTATTGDTVLHSNFTATVFINPSDDAGGVIQFGEYGDDELKFHEGQTVSIVVERMKGVFGNVSFDWMIKSHDNRTNTSTEARPSYGKTFIEDGANSTFITMVIIQDGIPERDEHYVIELNNAKGDYVRIGEFSSINITILANDRPTGLFRVDSLKSSDELAEDFDDEEGYMKTRGQFTVQRTMGTLFNVSVSWKILPKTMQNLAVLNLPNTDESGIRQNGRCTSITEDVQNSKNISLANGFTIAFDFKTTEGATSEILTFTSFDDNTLFSVLLNDATLEIQIRGQTDSIPLGSGIWHSVFMSISPNHITIYVNQTMVWQRAFTNDQTLNLNGILQYGSGCANQTQAFEGMLKGSWLYGESLSRSEMDDFFNIQDSFNHYEGVLYFPQHQTLQHVNISTVDDAQPEPEMQYIFKIVDVFTDDTDLDREKPIIDLKNNSLVFKVLKSDHINGVFDLLTTNCPHIIHESDQTIINIPVNRTKGFYGAVEVDWRIVQEDGHQAGEDFEHSNGTVFFEDGERSTNITIKVTNDGIPESDEFFTIMLTSATPVNGDLGSSKHSSSTILNSQCNITVEFNDNIHGLFQVMAFRPDNITSAFVKSRSSHAYFDVDEEIGKVDLYVVRTQGTQGSVSIEWKTEATPTATEGIDYHGNLGQIRMADGEVWKRIGIDVIDNDVAELTKSFNVVLKNPTGGASVNNYSQITVNIKPSDNSLGIFQFPSSLNHVQLQEGVTQNVTIVRTKGALDSVSLTWRLVNASSEFEKTSDVVVFGRDVFEAMVELKSLDDKIPEISETFTMELVNVTGGYINQTHNQLDVVVQASDHPYGLFTFEENSIRIEEEVGTVVLTIERKMGRVGQVRVNYQTFVPTDVDDTASENLDFVAFSSHVDFDENEVTKQITVSVIDDNIPEIDEIFGVNITQIQILQPLTDPIDPSTMRGPDAQLMVTILQNDDANGVIEFQQNTWNVSEDNHGRGVVNVTRSRGTFGNITFSFEVTNDGTANLVQDFTVQSFTVIMGDGQSIITLPIFIVQDNLPEFTETFSVRLLPRDVTGGARLGQIQRCDVNIMASDYPHGLFEFESTNHIITHEPITNADNQRISITVLRQYGLNGAVKVQWKITSTVENIAQDISQMEGEVGFLSNEDRAVINLDILPDQIPELNETFSVELISLSLTNAAINTNKKIVMVTILANDNPFGTVMFENQTEIRVVERNSSQNHVTLSLIRIGGNVGDIDVYYRTKSLTASDNSDFISIPDGRANFQNGSSRALITLTIINDTLPELDEMFQVILTKAVAAKQVISLLSDLQPTILEDRNTVNVTIRENDYPYGLFRLSFDGIGVQPGSRDVMIEEPDSNPVSLNIYIEREKGPFGTINITLQMDNGYSITPGIDITGLSISTTVTFRQHERRKSFTVTVLPDDLPEDDEHFVMRLVQPTGGAVVEQTEDSIRFTIPANDDAGGVISFLDGSLSKNVDEGDTVRFTVGRSGPALGTVTVYWRITGVNATQDFVQTQGFIVFQRSTIRNDIQLQVQQDSKPETTEKFKLTLYNVTTTGLSQSGAARLDPSGSDAWIVIGASNYPHGVIEFSEIDQPMKVKESDKSFEIRIVRHFGKLGKLEIYYDILPVANTTYQPASITEDVGQQRNMVTMEENQDTIKITLPLIDDSAPEPDEIFRVNITSVRLASNAYNNSQLPIIGQSSSLDILIEANDGARGELSFTHESVNVQVPEKDDQFNLTVIRKLGAYGDVYCFYFLNRLSADPSDFHISGDVMNGGPSKLVFLDGQRSANITVTIKDDTVPENLEKFEVGLTVQNAVGNGGVVIRSPDRATVSILPNDDANGVFQFTKDSSYLVIPEPESHSDRANRFLRVTRTVGVFGNVSLVWNIVAMGTQQPQIAPSNGVLVFEEYDQEKSFEIGVLEDDVPELAMNVTILLTVISGNGRLGAFSSSTLHIPPNDHPHGVFEITGNDGNTVVYVDESKEFIEVVVTRQYGLYGSVSVDFTTQNGLAESHSGANVEFGLDSMYNLSQHGGFTAAHHFDLASNIDKDGRRSNESYLLVATDNGQSMLYKWMGTFVYVKTISQIFGSKLTSIPLQSSDDDIILASLNVSTIHIAILRNNLTIIELQRIEMYGVTDMLLMQMNGRIHLAVTVGVDRNGDSINDVKLFEFKDMMFTKLPSKMQTHHAKTVASITARNTGHLYFAVGNYYNEIRNTHKTLSDIYRWSGTAQDLKLYGEIETNGVTHLEFFQPTLNDFLYVSVANEKGDCAVFLLDENFPGRFREFQTFAGSCAKMIMFEQNSTVYLMVSNTTSKLYLLDENVGTFKYVQDLPYPSLDHLEIFRVADTRTDPFCLVHPTRSDDMSLWYLGQTSPNSDYLRRQGTLMFEEGQSQQSFYITTLKDSLPEDDESFYIHLSNPTHNSIVSRSKGALKVTIMANDNAFGRIAFSNSSRRVTVTERDHEVAFHLELVREFGTNRDVKVHFEVTAMGSGLNALLDEIRPTKGDVILADGESEGRFILYLQPDADPEILEKFEVRLVSVNTSGIQAGIRGGATLNYLTRTSLISVLPNDHPYGVLSWKHPITVTTEESERNSSVPLVVQRSHGAFGAILVSYVTIVTNDVGHRERPARPGIDFTQVSGNVTLEEGVREVFVLIGINHDKNADFNEVFLVNLTSVELLTSDPSIIGHDPPTIDRNRDITQVVITETLKSNGVISFENKRIIHVSEDVGILQIPLIRTNGSDSAVGVYYRLYHINTTGDDLSIISGIASFEDGQTRSNITIRIKNDDLPELIEMFMVKLTKPVGGASIGDQDTLEIVINENDYPYGLVNFHPNHVKTETEEGETLNITIIRNYGHYGQITVHWSCHGNETNNDFEPTNGMTVFQEGEAAKSIFINILDDSQPEVDEQFECQITSASTPAQVGQHNIISVTILASDKPYGEYMITMETRRVFGMEPMLPRNNGSLFISVRRSGGQSGDSQISWHIQPDTTSPNPLKTFQRIQGVISFADGEKRKRLDLQVKNDQKPEEAQSYILELFSPTGGATLASDRNSTISYITIAASDNPYGVFKVAGSQQYTVNEGDNISVIIERTGGNLGIVEIKYRVNGQNDGDIVEKPTKALLFNERDRIKTLTINTVNDQMPELAEHFSIEFTSATLVNKTIDFNQKFGDFYINIPPTIDRSKSFVNITIRENDYPYGEIGFESGALIYHEWEGLIKIPLIRKGGTHGKVNISLQYTPISAIPNVDYQTQMTYVSFADGQNTTTIDVRLIDDATPEKQESFIIDLDSITEGNAQLSNTTRLTVTIETSDNPNGLIGLFNVSDYVIQNPLTNRKLDFKVQRLAGNVGTIQVVWEIVRTKSSSSLVTEDLSPSSGTVFFPDGNSNPVTVSVDALPYGGPQEEEEKFTFIIRSVTGNAAIDQKSSRISITIKKKGYPNGLFGFTGIVMPSRSVNEPGDGNNETVRIPVKRNFGRLGDVKVRWNIIGQNEGAQTTRDLFYDQSRTIDFKDGQSDSFIDIHVINDDVAELRETFEVRLLSADLDGEIDENNDKITFDITENDNPYGIFHLPSSQQYFNINTTSQSRSLVITVSRTAGYYGACRISIVASHPNTASITKNLDIADGQQSQALIIDVPENSFLPFPSKYSIQIFNVELLDKSPNSDLKPGVNDTEVDISVPEIGANSMITVTDNSKYVTVDATHQTSFVTVTRSGLFGTVRIPWQSGYPLGMANRPSRSKGDIDPSAGVLTIQHGVRSGVITIRVIPDVSPTQPLDYVLHLTNNIEPRPNQNGWPKLGPNIYSVIEPHGIVQIASTSKSVVVQEGSPAVITIIRTYSTVGTIRVGYQTRIYNGQNPAQPGSDFVSMRSSIDFLEGEYSKTVPIQTLDDVVNPQPEQQEFFDVQLISVDVLTDRKHTRSPRLGVDILSTVTILDNDNPFGIFSFAPYSRALTVDESSGSVQLTIERNGGALSQSKVDVLTLGGEETWTDDIIAKLQQNHAVKSVLAEIKNPATGNEDYGAFRSELTFDRQSASVTSDEKTIRINIFMDSVNEPLEKFIVLINNATGGAQIFQPHSYAVVSIRANGFYNGEVGFETLSAIMNEDEGTGIELSITRTGESKEAINITWAASSPAIPDLTKQIEPANGVLKMAAGSSKAVFNINIIQDEIPEFVSWFHVNLTSISSGASIQQTRSQVNVTILDSDYPFGRIAFAVNSRFPVADISDSEVQLVVERTSGLTNTASIQYTTVPLAGMVKDAGIFLNPAVEGSDYKKTAGTLNFAVDQTRAIITVPLLPDDGSGRQYPKIFNVSLFTPTGGASLHTRYHNARVFISSEQSTGQFLKLRSDMLSTDLNDVQIERLLRRLSSSVSKALSDDDQEIVYSTISDILDFKDQSKPGSRAMTSSSRDYLISILNDLANDDRDDTKGKSKWIKLVEKAMYTLTNDWACPTMEIYTQGNFEVTLRRENKSKLNGVAFESGANSFNYPSDLYSSTDTSCTDIQFIDLKNTQWFSGSSGVLNNKVFASSVRTGLGTGKKVVYKIAAPLNRIVPTGASCVLWQHPSSGATQGSWSTNNCKIRQQTNDYVECECDHMSEYAVLAQSDNRTGFEIYFFVACFAVIGACFLQLISHHLCAVERTFPTKLLMHTLCAVMVTNIIYVTAAYISPDLLDHKEQCSVLGLFLHYFFLCQFSTIFVQACNLWKILILNDEHSYRKAIPFYIMAWGLPALLIIGYIFIAHAVWDWGMTDLYGDTHNNGDLCFIPSSYAAFSVAVIPVLLMVLAVCVVFVQAYQVTAQWKYYDDIYHGRHNIKEVRHLLVLFTLITLTWVFGGLHIAYGHLWMAIVFTFFNVFTALYILIIYVVLRNQMRHLFRVKYDIDGDGGAKLQNFAYHPTEHGTVKSIRSYDLPEWNDVDMDPNSPIKKTRQSVTPLSQQRISPQRQMQRPTSSRPASGASYRYVNQGGSARSRGDVNQSYDRDELDSTDFDDLIFALKSSGNFTPSLHDDFADSLGRVDGANALAALNNNDEEGVDEEEESFPDPPPMEERYVSNVRKIRMGDTPL</sequence>
<feature type="transmembrane region" description="Helical" evidence="12">
    <location>
        <begin position="5646"/>
        <end position="5667"/>
    </location>
</feature>
<feature type="compositionally biased region" description="Polar residues" evidence="11">
    <location>
        <begin position="5960"/>
        <end position="5984"/>
    </location>
</feature>
<organism evidence="17 18">
    <name type="scientific">Clytia hemisphaerica</name>
    <dbReference type="NCBI Taxonomy" id="252671"/>
    <lineage>
        <taxon>Eukaryota</taxon>
        <taxon>Metazoa</taxon>
        <taxon>Cnidaria</taxon>
        <taxon>Hydrozoa</taxon>
        <taxon>Hydroidolina</taxon>
        <taxon>Leptothecata</taxon>
        <taxon>Obeliida</taxon>
        <taxon>Clytiidae</taxon>
        <taxon>Clytia</taxon>
    </lineage>
</organism>
<dbReference type="CDD" id="cd13952">
    <property type="entry name" value="7tm_classB"/>
    <property type="match status" value="1"/>
</dbReference>
<protein>
    <submittedName>
        <fullName evidence="17">Uncharacterized protein</fullName>
    </submittedName>
</protein>
<dbReference type="SMART" id="SM00303">
    <property type="entry name" value="GPS"/>
    <property type="match status" value="1"/>
</dbReference>
<evidence type="ECO:0000256" key="2">
    <source>
        <dbReference type="ARBA" id="ARBA00022692"/>
    </source>
</evidence>
<feature type="domain" description="Cadherin" evidence="16">
    <location>
        <begin position="4580"/>
        <end position="4712"/>
    </location>
</feature>
<dbReference type="InterPro" id="IPR013320">
    <property type="entry name" value="ConA-like_dom_sf"/>
</dbReference>
<dbReference type="Pfam" id="PF01825">
    <property type="entry name" value="GPS"/>
    <property type="match status" value="1"/>
</dbReference>
<dbReference type="PROSITE" id="PS50221">
    <property type="entry name" value="GAIN_B"/>
    <property type="match status" value="1"/>
</dbReference>
<dbReference type="EnsemblMetazoa" id="CLYHEMT000514.1">
    <property type="protein sequence ID" value="CLYHEMP000514.1"/>
    <property type="gene ID" value="CLYHEMG000514"/>
</dbReference>
<evidence type="ECO:0000256" key="6">
    <source>
        <dbReference type="ARBA" id="ARBA00022989"/>
    </source>
</evidence>
<dbReference type="GO" id="GO:0004930">
    <property type="term" value="F:G protein-coupled receptor activity"/>
    <property type="evidence" value="ECO:0007669"/>
    <property type="project" value="InterPro"/>
</dbReference>
<dbReference type="PROSITE" id="PS50268">
    <property type="entry name" value="CADHERIN_2"/>
    <property type="match status" value="1"/>
</dbReference>
<dbReference type="RefSeq" id="XP_066912895.1">
    <property type="nucleotide sequence ID" value="XM_067056794.1"/>
</dbReference>
<feature type="region of interest" description="Disordered" evidence="11">
    <location>
        <begin position="5945"/>
        <end position="6012"/>
    </location>
</feature>
<dbReference type="GO" id="GO:0007156">
    <property type="term" value="P:homophilic cell adhesion via plasma membrane adhesion molecules"/>
    <property type="evidence" value="ECO:0007669"/>
    <property type="project" value="InterPro"/>
</dbReference>
<dbReference type="Gene3D" id="2.60.40.2030">
    <property type="match status" value="36"/>
</dbReference>
<dbReference type="InterPro" id="IPR038081">
    <property type="entry name" value="CalX-like_sf"/>
</dbReference>
<evidence type="ECO:0000256" key="3">
    <source>
        <dbReference type="ARBA" id="ARBA00022729"/>
    </source>
</evidence>
<dbReference type="GO" id="GO:0010855">
    <property type="term" value="F:adenylate cyclase inhibitor activity"/>
    <property type="evidence" value="ECO:0007669"/>
    <property type="project" value="TreeGrafter"/>
</dbReference>
<feature type="domain" description="G-protein coupled receptors family 2 profile 2" evidence="15">
    <location>
        <begin position="5644"/>
        <end position="5899"/>
    </location>
</feature>
<dbReference type="GO" id="GO:0016020">
    <property type="term" value="C:membrane"/>
    <property type="evidence" value="ECO:0007669"/>
    <property type="project" value="UniProtKB-SubCell"/>
</dbReference>
<dbReference type="InterPro" id="IPR017981">
    <property type="entry name" value="GPCR_2-like_7TM"/>
</dbReference>
<dbReference type="SUPFAM" id="SSF49899">
    <property type="entry name" value="Concanavalin A-like lectins/glucanases"/>
    <property type="match status" value="1"/>
</dbReference>
<dbReference type="GO" id="GO:0005509">
    <property type="term" value="F:calcium ion binding"/>
    <property type="evidence" value="ECO:0007669"/>
    <property type="project" value="UniProtKB-UniRule"/>
</dbReference>
<dbReference type="GeneID" id="136800178"/>
<keyword evidence="4" id="KW-0677">Repeat</keyword>
<dbReference type="Gene3D" id="2.60.120.200">
    <property type="match status" value="1"/>
</dbReference>
<evidence type="ECO:0000256" key="8">
    <source>
        <dbReference type="ARBA" id="ARBA00023157"/>
    </source>
</evidence>
<feature type="chain" id="PRO_5029571434" evidence="13">
    <location>
        <begin position="29"/>
        <end position="6095"/>
    </location>
</feature>
<dbReference type="InterPro" id="IPR057244">
    <property type="entry name" value="GAIN_B"/>
</dbReference>
<evidence type="ECO:0000313" key="17">
    <source>
        <dbReference type="EnsemblMetazoa" id="CLYHEMP000514.1"/>
    </source>
</evidence>
<dbReference type="Pfam" id="PF00002">
    <property type="entry name" value="7tm_2"/>
    <property type="match status" value="1"/>
</dbReference>
<dbReference type="PANTHER" id="PTHR46682">
    <property type="entry name" value="ADHESION G-PROTEIN COUPLED RECEPTOR V1"/>
    <property type="match status" value="1"/>
</dbReference>
<evidence type="ECO:0000256" key="9">
    <source>
        <dbReference type="ARBA" id="ARBA00023292"/>
    </source>
</evidence>
<name>A0A7M5TQU5_9CNID</name>